<feature type="transmembrane region" description="Helical" evidence="6">
    <location>
        <begin position="132"/>
        <end position="154"/>
    </location>
</feature>
<evidence type="ECO:0000256" key="3">
    <source>
        <dbReference type="ARBA" id="ARBA00022692"/>
    </source>
</evidence>
<evidence type="ECO:0000313" key="8">
    <source>
        <dbReference type="EMBL" id="MCJ2543119.1"/>
    </source>
</evidence>
<evidence type="ECO:0000256" key="6">
    <source>
        <dbReference type="SAM" id="Phobius"/>
    </source>
</evidence>
<sequence length="462" mass="49375">MVWAETNGLKRALGVYGNPKMGILLLLGFSSGLPLLLINTTLNAWLTQAGLTTIAIGLFNLLNLPYSFKFLWSPVLDRFLLPAPGSLRGSRRRGWMALTQVLLLLSLGLLGFQDPTQTWLEGLGLEELAQTWPGITVLTRPIFVVGLLVAFFGASQDIAVDAYRTDVLEEREMGAGVAIFVFGYRMALLVSSGVGLILADYLPWWQVYGIMALLMLIGVITSFLAPEPENSALKPTSLRAAIIEPFQSFWQHRLALVILLFVVCFKLPDSLAGQMTPTFLLQMGFSTSDLGIIRSWVGLFATLTGAFIGGELVSRIGTYRCLFIFAVLQGIGNLGLGAIGLVGQNYPLLIGATIFDNMAGGMGTAAFLAFLMSLCDRQFSATQYALLTSVFAVGGTLAGAGSGYLAAAVDWPLFYLITAVTAAPAMLLLLWIGPSTGIPSATPVMVSEGGETAAESGEANLH</sequence>
<feature type="transmembrane region" description="Helical" evidence="6">
    <location>
        <begin position="44"/>
        <end position="62"/>
    </location>
</feature>
<dbReference type="InterPro" id="IPR020846">
    <property type="entry name" value="MFS_dom"/>
</dbReference>
<evidence type="ECO:0000256" key="5">
    <source>
        <dbReference type="ARBA" id="ARBA00023136"/>
    </source>
</evidence>
<evidence type="ECO:0000256" key="2">
    <source>
        <dbReference type="ARBA" id="ARBA00022448"/>
    </source>
</evidence>
<dbReference type="NCBIfam" id="TIGR00901">
    <property type="entry name" value="2A0125"/>
    <property type="match status" value="1"/>
</dbReference>
<keyword evidence="9" id="KW-1185">Reference proteome</keyword>
<keyword evidence="3 6" id="KW-0812">Transmembrane</keyword>
<organism evidence="8 9">
    <name type="scientific">Thermostichus vulcanus str. 'Rupite'</name>
    <dbReference type="NCBI Taxonomy" id="2813851"/>
    <lineage>
        <taxon>Bacteria</taxon>
        <taxon>Bacillati</taxon>
        <taxon>Cyanobacteriota</taxon>
        <taxon>Cyanophyceae</taxon>
        <taxon>Thermostichales</taxon>
        <taxon>Thermostichaceae</taxon>
        <taxon>Thermostichus</taxon>
    </lineage>
</organism>
<reference evidence="8" key="1">
    <citation type="submission" date="2021-02" db="EMBL/GenBank/DDBJ databases">
        <title>The CRISPR/cas machinery reduction and long-range gene transfer in the hot spring cyanobacterium Synechococcus.</title>
        <authorList>
            <person name="Dvorak P."/>
            <person name="Jahodarova E."/>
            <person name="Hasler P."/>
            <person name="Poulickova A."/>
        </authorList>
    </citation>
    <scope>NUCLEOTIDE SEQUENCE</scope>
    <source>
        <strain evidence="8">Rupite</strain>
    </source>
</reference>
<feature type="transmembrane region" description="Helical" evidence="6">
    <location>
        <begin position="94"/>
        <end position="112"/>
    </location>
</feature>
<dbReference type="InterPro" id="IPR036259">
    <property type="entry name" value="MFS_trans_sf"/>
</dbReference>
<feature type="transmembrane region" description="Helical" evidence="6">
    <location>
        <begin position="292"/>
        <end position="310"/>
    </location>
</feature>
<keyword evidence="2" id="KW-0813">Transport</keyword>
<feature type="transmembrane region" description="Helical" evidence="6">
    <location>
        <begin position="413"/>
        <end position="432"/>
    </location>
</feature>
<dbReference type="SUPFAM" id="SSF103473">
    <property type="entry name" value="MFS general substrate transporter"/>
    <property type="match status" value="1"/>
</dbReference>
<dbReference type="InterPro" id="IPR004752">
    <property type="entry name" value="AmpG_permease/AT-1"/>
</dbReference>
<name>A0ABT0CBQ3_THEVL</name>
<dbReference type="Pfam" id="PF07690">
    <property type="entry name" value="MFS_1"/>
    <property type="match status" value="1"/>
</dbReference>
<feature type="transmembrane region" description="Helical" evidence="6">
    <location>
        <begin position="205"/>
        <end position="225"/>
    </location>
</feature>
<evidence type="ECO:0000256" key="4">
    <source>
        <dbReference type="ARBA" id="ARBA00022989"/>
    </source>
</evidence>
<evidence type="ECO:0000313" key="9">
    <source>
        <dbReference type="Proteomes" id="UP000830835"/>
    </source>
</evidence>
<keyword evidence="5 6" id="KW-0472">Membrane</keyword>
<dbReference type="EMBL" id="JAFIRA010000021">
    <property type="protein sequence ID" value="MCJ2543119.1"/>
    <property type="molecule type" value="Genomic_DNA"/>
</dbReference>
<comment type="caution">
    <text evidence="8">The sequence shown here is derived from an EMBL/GenBank/DDBJ whole genome shotgun (WGS) entry which is preliminary data.</text>
</comment>
<feature type="transmembrane region" description="Helical" evidence="6">
    <location>
        <begin position="322"/>
        <end position="342"/>
    </location>
</feature>
<dbReference type="RefSeq" id="WP_244350397.1">
    <property type="nucleotide sequence ID" value="NZ_JAFIRA010000021.1"/>
</dbReference>
<gene>
    <name evidence="8" type="ORF">JX360_09405</name>
</gene>
<feature type="transmembrane region" description="Helical" evidence="6">
    <location>
        <begin position="254"/>
        <end position="272"/>
    </location>
</feature>
<feature type="transmembrane region" description="Helical" evidence="6">
    <location>
        <begin position="348"/>
        <end position="372"/>
    </location>
</feature>
<dbReference type="Proteomes" id="UP000830835">
    <property type="component" value="Unassembled WGS sequence"/>
</dbReference>
<dbReference type="PANTHER" id="PTHR12778">
    <property type="entry name" value="SOLUTE CARRIER FAMILY 33 ACETYL-COA TRANSPORTER -RELATED"/>
    <property type="match status" value="1"/>
</dbReference>
<feature type="transmembrane region" description="Helical" evidence="6">
    <location>
        <begin position="384"/>
        <end position="407"/>
    </location>
</feature>
<feature type="domain" description="Major facilitator superfamily (MFS) profile" evidence="7">
    <location>
        <begin position="20"/>
        <end position="436"/>
    </location>
</feature>
<comment type="subcellular location">
    <subcellularLocation>
        <location evidence="1">Cell membrane</location>
        <topology evidence="1">Multi-pass membrane protein</topology>
    </subcellularLocation>
</comment>
<dbReference type="InterPro" id="IPR011701">
    <property type="entry name" value="MFS"/>
</dbReference>
<evidence type="ECO:0000259" key="7">
    <source>
        <dbReference type="PROSITE" id="PS50850"/>
    </source>
</evidence>
<dbReference type="PROSITE" id="PS50850">
    <property type="entry name" value="MFS"/>
    <property type="match status" value="1"/>
</dbReference>
<feature type="transmembrane region" description="Helical" evidence="6">
    <location>
        <begin position="175"/>
        <end position="199"/>
    </location>
</feature>
<evidence type="ECO:0000256" key="1">
    <source>
        <dbReference type="ARBA" id="ARBA00004651"/>
    </source>
</evidence>
<dbReference type="Gene3D" id="1.20.1250.20">
    <property type="entry name" value="MFS general substrate transporter like domains"/>
    <property type="match status" value="1"/>
</dbReference>
<protein>
    <submittedName>
        <fullName evidence="8">MFS transporter</fullName>
    </submittedName>
</protein>
<accession>A0ABT0CBQ3</accession>
<feature type="transmembrane region" description="Helical" evidence="6">
    <location>
        <begin position="21"/>
        <end position="38"/>
    </location>
</feature>
<proteinExistence type="predicted"/>
<dbReference type="PANTHER" id="PTHR12778:SF10">
    <property type="entry name" value="MAJOR FACILITATOR SUPERFAMILY DOMAIN-CONTAINING PROTEIN 3"/>
    <property type="match status" value="1"/>
</dbReference>
<keyword evidence="4 6" id="KW-1133">Transmembrane helix</keyword>